<accession>A0A212JTQ2</accession>
<dbReference type="UniPathway" id="UPA00034">
    <property type="reaction ID" value="UER00027"/>
</dbReference>
<comment type="similarity">
    <text evidence="5">Belongs to the Orn/Lys/Arg decarboxylase class-II family. LysA subfamily.</text>
</comment>
<feature type="binding site" evidence="5">
    <location>
        <position position="311"/>
    </location>
    <ligand>
        <name>substrate</name>
    </ligand>
</feature>
<feature type="binding site" evidence="5">
    <location>
        <position position="315"/>
    </location>
    <ligand>
        <name>substrate</name>
    </ligand>
</feature>
<protein>
    <recommendedName>
        <fullName evidence="5 6">Diaminopimelate decarboxylase</fullName>
        <shortName evidence="5">DAP decarboxylase</shortName>
        <shortName evidence="5">DAPDC</shortName>
        <ecNumber evidence="5 6">4.1.1.20</ecNumber>
    </recommendedName>
</protein>
<evidence type="ECO:0000256" key="5">
    <source>
        <dbReference type="HAMAP-Rule" id="MF_02120"/>
    </source>
</evidence>
<feature type="binding site" evidence="5">
    <location>
        <position position="342"/>
    </location>
    <ligand>
        <name>substrate</name>
    </ligand>
</feature>
<dbReference type="GO" id="GO:0009089">
    <property type="term" value="P:lysine biosynthetic process via diaminopimelate"/>
    <property type="evidence" value="ECO:0007669"/>
    <property type="project" value="UniProtKB-UniRule"/>
</dbReference>
<dbReference type="SUPFAM" id="SSF50621">
    <property type="entry name" value="Alanine racemase C-terminal domain-like"/>
    <property type="match status" value="1"/>
</dbReference>
<dbReference type="CDD" id="cd06828">
    <property type="entry name" value="PLPDE_III_DapDC"/>
    <property type="match status" value="1"/>
</dbReference>
<dbReference type="PROSITE" id="PS00878">
    <property type="entry name" value="ODR_DC_2_1"/>
    <property type="match status" value="1"/>
</dbReference>
<dbReference type="PRINTS" id="PR01179">
    <property type="entry name" value="ODADCRBXLASE"/>
</dbReference>
<name>A0A212JTQ2_9PROT</name>
<evidence type="ECO:0000256" key="2">
    <source>
        <dbReference type="ARBA" id="ARBA00022793"/>
    </source>
</evidence>
<dbReference type="NCBIfam" id="TIGR01048">
    <property type="entry name" value="lysA"/>
    <property type="match status" value="1"/>
</dbReference>
<proteinExistence type="inferred from homology"/>
<feature type="binding site" evidence="5">
    <location>
        <position position="275"/>
    </location>
    <ligand>
        <name>substrate</name>
    </ligand>
</feature>
<evidence type="ECO:0000256" key="3">
    <source>
        <dbReference type="ARBA" id="ARBA00022898"/>
    </source>
</evidence>
<evidence type="ECO:0000313" key="11">
    <source>
        <dbReference type="EMBL" id="SBW02802.1"/>
    </source>
</evidence>
<dbReference type="InterPro" id="IPR022657">
    <property type="entry name" value="De-COase2_CS"/>
</dbReference>
<sequence>MHHFAYRDGALHAEDVSLAALAAEVGTPFYCYSTATLARHYDVLAAAVAPASICFAVKSNSSLAVIRTLAQRGAGADVVSEGELRLALKAGVPAHRIVFSGVGKTERELAFALVSGIRQINVESIPELEALDALARRMGRVAPIAIRVNPDVDAHTHEKISTGGAQHKFGIAAADALAVCRRAHAMAGIAFRGLAVHIGSQLTELDPFRAAFAKLHDMVLALREAGVPVAHLDLGGGLGVPYTPEQQPPSPEAYAQTVRETVGDLGCELTFEPGRMLVGNAGMLVAKVIYVKETAAKTFVVVDAAMNDLVRPAMYGAHHDILPVAPRAGAARAVDVVGPICETGDTFDRAVELPPLEAGDLVAFATAGAYGAAMASTYNGRPLVPEVLVNGELRCVTRRRPSYDEMTALETLPNWL</sequence>
<dbReference type="PROSITE" id="PS00879">
    <property type="entry name" value="ODR_DC_2_2"/>
    <property type="match status" value="1"/>
</dbReference>
<feature type="binding site" evidence="5">
    <location>
        <begin position="272"/>
        <end position="275"/>
    </location>
    <ligand>
        <name>pyridoxal 5'-phosphate</name>
        <dbReference type="ChEBI" id="CHEBI:597326"/>
    </ligand>
</feature>
<dbReference type="PANTHER" id="PTHR43727:SF2">
    <property type="entry name" value="GROUP IV DECARBOXYLASE"/>
    <property type="match status" value="1"/>
</dbReference>
<evidence type="ECO:0000259" key="9">
    <source>
        <dbReference type="Pfam" id="PF00278"/>
    </source>
</evidence>
<keyword evidence="5 8" id="KW-0457">Lysine biosynthesis</keyword>
<dbReference type="Pfam" id="PF00278">
    <property type="entry name" value="Orn_DAP_Arg_deC"/>
    <property type="match status" value="1"/>
</dbReference>
<dbReference type="InterPro" id="IPR002986">
    <property type="entry name" value="DAP_deCOOHase_LysA"/>
</dbReference>
<dbReference type="InterPro" id="IPR022643">
    <property type="entry name" value="De-COase2_C"/>
</dbReference>
<comment type="cofactor">
    <cofactor evidence="1 5 7 8">
        <name>pyridoxal 5'-phosphate</name>
        <dbReference type="ChEBI" id="CHEBI:597326"/>
    </cofactor>
</comment>
<feature type="modified residue" description="N6-(pyridoxal phosphate)lysine" evidence="5 7">
    <location>
        <position position="58"/>
    </location>
</feature>
<dbReference type="Gene3D" id="2.40.37.10">
    <property type="entry name" value="Lyase, Ornithine Decarboxylase, Chain A, domain 1"/>
    <property type="match status" value="1"/>
</dbReference>
<evidence type="ECO:0000256" key="1">
    <source>
        <dbReference type="ARBA" id="ARBA00001933"/>
    </source>
</evidence>
<dbReference type="FunFam" id="3.20.20.10:FF:000003">
    <property type="entry name" value="Diaminopimelate decarboxylase"/>
    <property type="match status" value="1"/>
</dbReference>
<comment type="subunit">
    <text evidence="5">Homodimer.</text>
</comment>
<dbReference type="Pfam" id="PF02784">
    <property type="entry name" value="Orn_Arg_deC_N"/>
    <property type="match status" value="1"/>
</dbReference>
<comment type="pathway">
    <text evidence="5 8">Amino-acid biosynthesis; L-lysine biosynthesis via DAP pathway; L-lysine from DL-2,6-diaminopimelate: step 1/1.</text>
</comment>
<feature type="binding site" evidence="5">
    <location>
        <position position="370"/>
    </location>
    <ligand>
        <name>substrate</name>
    </ligand>
</feature>
<keyword evidence="4 5" id="KW-0456">Lyase</keyword>
<evidence type="ECO:0000256" key="7">
    <source>
        <dbReference type="PIRSR" id="PIRSR600183-50"/>
    </source>
</evidence>
<dbReference type="InterPro" id="IPR009006">
    <property type="entry name" value="Ala_racemase/Decarboxylase_C"/>
</dbReference>
<dbReference type="PANTHER" id="PTHR43727">
    <property type="entry name" value="DIAMINOPIMELATE DECARBOXYLASE"/>
    <property type="match status" value="1"/>
</dbReference>
<keyword evidence="5" id="KW-0028">Amino-acid biosynthesis</keyword>
<dbReference type="InterPro" id="IPR000183">
    <property type="entry name" value="Orn/DAP/Arg_de-COase"/>
</dbReference>
<organism evidence="11">
    <name type="scientific">uncultured Alphaproteobacteria bacterium</name>
    <dbReference type="NCBI Taxonomy" id="91750"/>
    <lineage>
        <taxon>Bacteria</taxon>
        <taxon>Pseudomonadati</taxon>
        <taxon>Pseudomonadota</taxon>
        <taxon>Alphaproteobacteria</taxon>
        <taxon>environmental samples</taxon>
    </lineage>
</organism>
<keyword evidence="3 5" id="KW-0663">Pyridoxal phosphate</keyword>
<feature type="domain" description="Orn/DAP/Arg decarboxylase 2 C-terminal" evidence="9">
    <location>
        <begin position="29"/>
        <end position="368"/>
    </location>
</feature>
<evidence type="ECO:0000259" key="10">
    <source>
        <dbReference type="Pfam" id="PF02784"/>
    </source>
</evidence>
<keyword evidence="2 5" id="KW-0210">Decarboxylase</keyword>
<dbReference type="HAMAP" id="MF_02120">
    <property type="entry name" value="LysA"/>
    <property type="match status" value="1"/>
</dbReference>
<dbReference type="GO" id="GO:0030170">
    <property type="term" value="F:pyridoxal phosphate binding"/>
    <property type="evidence" value="ECO:0007669"/>
    <property type="project" value="UniProtKB-UniRule"/>
</dbReference>
<feature type="active site" description="Proton donor" evidence="7">
    <location>
        <position position="341"/>
    </location>
</feature>
<dbReference type="Gene3D" id="3.20.20.10">
    <property type="entry name" value="Alanine racemase"/>
    <property type="match status" value="1"/>
</dbReference>
<dbReference type="InterPro" id="IPR022644">
    <property type="entry name" value="De-COase2_N"/>
</dbReference>
<feature type="binding site" evidence="5">
    <location>
        <position position="237"/>
    </location>
    <ligand>
        <name>pyridoxal 5'-phosphate</name>
        <dbReference type="ChEBI" id="CHEBI:597326"/>
    </ligand>
</feature>
<feature type="domain" description="Orn/DAP/Arg decarboxylase 2 N-terminal" evidence="10">
    <location>
        <begin position="36"/>
        <end position="278"/>
    </location>
</feature>
<evidence type="ECO:0000256" key="4">
    <source>
        <dbReference type="ARBA" id="ARBA00023239"/>
    </source>
</evidence>
<dbReference type="GO" id="GO:0008836">
    <property type="term" value="F:diaminopimelate decarboxylase activity"/>
    <property type="evidence" value="ECO:0007669"/>
    <property type="project" value="UniProtKB-UniRule"/>
</dbReference>
<dbReference type="InterPro" id="IPR022653">
    <property type="entry name" value="De-COase2_pyr-phos_BS"/>
</dbReference>
<comment type="catalytic activity">
    <reaction evidence="5 8">
        <text>meso-2,6-diaminopimelate + H(+) = L-lysine + CO2</text>
        <dbReference type="Rhea" id="RHEA:15101"/>
        <dbReference type="ChEBI" id="CHEBI:15378"/>
        <dbReference type="ChEBI" id="CHEBI:16526"/>
        <dbReference type="ChEBI" id="CHEBI:32551"/>
        <dbReference type="ChEBI" id="CHEBI:57791"/>
        <dbReference type="EC" id="4.1.1.20"/>
    </reaction>
</comment>
<feature type="binding site" evidence="5">
    <location>
        <position position="370"/>
    </location>
    <ligand>
        <name>pyridoxal 5'-phosphate</name>
        <dbReference type="ChEBI" id="CHEBI:597326"/>
    </ligand>
</feature>
<comment type="function">
    <text evidence="5">Specifically catalyzes the decarboxylation of meso-diaminopimelate (meso-DAP) to L-lysine.</text>
</comment>
<dbReference type="AlphaFoldDB" id="A0A212JTQ2"/>
<dbReference type="SUPFAM" id="SSF51419">
    <property type="entry name" value="PLP-binding barrel"/>
    <property type="match status" value="1"/>
</dbReference>
<gene>
    <name evidence="5 11" type="primary">lysA</name>
    <name evidence="11" type="ORF">KL86APRO_11643</name>
</gene>
<dbReference type="PRINTS" id="PR01181">
    <property type="entry name" value="DAPDCRBXLASE"/>
</dbReference>
<reference evidence="11" key="1">
    <citation type="submission" date="2016-04" db="EMBL/GenBank/DDBJ databases">
        <authorList>
            <person name="Evans L.H."/>
            <person name="Alamgir A."/>
            <person name="Owens N."/>
            <person name="Weber N.D."/>
            <person name="Virtaneva K."/>
            <person name="Barbian K."/>
            <person name="Babar A."/>
            <person name="Rosenke K."/>
        </authorList>
    </citation>
    <scope>NUCLEOTIDE SEQUENCE</scope>
    <source>
        <strain evidence="11">86</strain>
    </source>
</reference>
<dbReference type="InterPro" id="IPR029066">
    <property type="entry name" value="PLP-binding_barrel"/>
</dbReference>
<evidence type="ECO:0000256" key="6">
    <source>
        <dbReference type="NCBIfam" id="TIGR01048"/>
    </source>
</evidence>
<dbReference type="EMBL" id="FLUO01000001">
    <property type="protein sequence ID" value="SBW02802.1"/>
    <property type="molecule type" value="Genomic_DNA"/>
</dbReference>
<evidence type="ECO:0000256" key="8">
    <source>
        <dbReference type="RuleBase" id="RU003738"/>
    </source>
</evidence>
<dbReference type="EC" id="4.1.1.20" evidence="5 6"/>